<name>A0A0N4Z4C6_PARTI</name>
<dbReference type="WBParaSite" id="PTRK_0000184600.1">
    <property type="protein sequence ID" value="PTRK_0000184600.1"/>
    <property type="gene ID" value="PTRK_0000184600"/>
</dbReference>
<sequence length="131" mass="15580">MFKDKMKVENISMPLSLKYSLVQIHKDMILLTITICLGLITNLQACVHLYIINRKTFDPKIETVHFITFHVGIYFGLIIRMLAILLFQKKARRYVFGCLRRKTKVVPETYKCRQTEKDALKYFEIYANQWN</sequence>
<reference evidence="3" key="1">
    <citation type="submission" date="2017-02" db="UniProtKB">
        <authorList>
            <consortium name="WormBaseParasite"/>
        </authorList>
    </citation>
    <scope>IDENTIFICATION</scope>
</reference>
<keyword evidence="2" id="KW-1185">Reference proteome</keyword>
<keyword evidence="1" id="KW-0472">Membrane</keyword>
<dbReference type="AlphaFoldDB" id="A0A0N4Z4C6"/>
<proteinExistence type="predicted"/>
<keyword evidence="1" id="KW-1133">Transmembrane helix</keyword>
<protein>
    <submittedName>
        <fullName evidence="3">Cytochrome-c oxidase</fullName>
    </submittedName>
</protein>
<dbReference type="Proteomes" id="UP000038045">
    <property type="component" value="Unplaced"/>
</dbReference>
<organism evidence="2 3">
    <name type="scientific">Parastrongyloides trichosuri</name>
    <name type="common">Possum-specific nematode worm</name>
    <dbReference type="NCBI Taxonomy" id="131310"/>
    <lineage>
        <taxon>Eukaryota</taxon>
        <taxon>Metazoa</taxon>
        <taxon>Ecdysozoa</taxon>
        <taxon>Nematoda</taxon>
        <taxon>Chromadorea</taxon>
        <taxon>Rhabditida</taxon>
        <taxon>Tylenchina</taxon>
        <taxon>Panagrolaimomorpha</taxon>
        <taxon>Strongyloidoidea</taxon>
        <taxon>Strongyloididae</taxon>
        <taxon>Parastrongyloides</taxon>
    </lineage>
</organism>
<keyword evidence="1" id="KW-0812">Transmembrane</keyword>
<evidence type="ECO:0000256" key="1">
    <source>
        <dbReference type="SAM" id="Phobius"/>
    </source>
</evidence>
<evidence type="ECO:0000313" key="3">
    <source>
        <dbReference type="WBParaSite" id="PTRK_0000184600.1"/>
    </source>
</evidence>
<accession>A0A0N4Z4C6</accession>
<evidence type="ECO:0000313" key="2">
    <source>
        <dbReference type="Proteomes" id="UP000038045"/>
    </source>
</evidence>
<feature type="transmembrane region" description="Helical" evidence="1">
    <location>
        <begin position="64"/>
        <end position="87"/>
    </location>
</feature>
<feature type="transmembrane region" description="Helical" evidence="1">
    <location>
        <begin position="28"/>
        <end position="52"/>
    </location>
</feature>